<dbReference type="Proteomes" id="UP000192738">
    <property type="component" value="Unassembled WGS sequence"/>
</dbReference>
<dbReference type="EMBL" id="FWXI01000028">
    <property type="protein sequence ID" value="SMD12073.1"/>
    <property type="molecule type" value="Genomic_DNA"/>
</dbReference>
<dbReference type="STRING" id="112901.SAMN04488500_12813"/>
<evidence type="ECO:0000313" key="3">
    <source>
        <dbReference type="EMBL" id="SMD12073.1"/>
    </source>
</evidence>
<dbReference type="InterPro" id="IPR002938">
    <property type="entry name" value="FAD-bd"/>
</dbReference>
<evidence type="ECO:0000313" key="4">
    <source>
        <dbReference type="Proteomes" id="UP000192738"/>
    </source>
</evidence>
<evidence type="ECO:0000259" key="1">
    <source>
        <dbReference type="Pfam" id="PF01494"/>
    </source>
</evidence>
<organism evidence="3 4">
    <name type="scientific">Sporomusa malonica</name>
    <dbReference type="NCBI Taxonomy" id="112901"/>
    <lineage>
        <taxon>Bacteria</taxon>
        <taxon>Bacillati</taxon>
        <taxon>Bacillota</taxon>
        <taxon>Negativicutes</taxon>
        <taxon>Selenomonadales</taxon>
        <taxon>Sporomusaceae</taxon>
        <taxon>Sporomusa</taxon>
    </lineage>
</organism>
<dbReference type="SUPFAM" id="SSF51905">
    <property type="entry name" value="FAD/NAD(P)-binding domain"/>
    <property type="match status" value="1"/>
</dbReference>
<dbReference type="GO" id="GO:0071949">
    <property type="term" value="F:FAD binding"/>
    <property type="evidence" value="ECO:0007669"/>
    <property type="project" value="InterPro"/>
</dbReference>
<feature type="domain" description="FAD/NAD(P)-binding" evidence="2">
    <location>
        <begin position="8"/>
        <end position="90"/>
    </location>
</feature>
<evidence type="ECO:0000259" key="2">
    <source>
        <dbReference type="Pfam" id="PF07992"/>
    </source>
</evidence>
<dbReference type="AlphaFoldDB" id="A0A1W2EQS5"/>
<dbReference type="InterPro" id="IPR036188">
    <property type="entry name" value="FAD/NAD-bd_sf"/>
</dbReference>
<dbReference type="PANTHER" id="PTHR42685:SF22">
    <property type="entry name" value="CONDITIONED MEDIUM FACTOR RECEPTOR 1"/>
    <property type="match status" value="1"/>
</dbReference>
<proteinExistence type="predicted"/>
<accession>A0A1W2EQS5</accession>
<reference evidence="3 4" key="1">
    <citation type="submission" date="2017-04" db="EMBL/GenBank/DDBJ databases">
        <authorList>
            <person name="Afonso C.L."/>
            <person name="Miller P.J."/>
            <person name="Scott M.A."/>
            <person name="Spackman E."/>
            <person name="Goraichik I."/>
            <person name="Dimitrov K.M."/>
            <person name="Suarez D.L."/>
            <person name="Swayne D.E."/>
        </authorList>
    </citation>
    <scope>NUCLEOTIDE SEQUENCE [LARGE SCALE GENOMIC DNA]</scope>
    <source>
        <strain evidence="3 4">DSM 5090</strain>
    </source>
</reference>
<dbReference type="OrthoDB" id="9806565at2"/>
<feature type="domain" description="FAD-binding" evidence="1">
    <location>
        <begin position="104"/>
        <end position="311"/>
    </location>
</feature>
<dbReference type="Pfam" id="PF07992">
    <property type="entry name" value="Pyr_redox_2"/>
    <property type="match status" value="1"/>
</dbReference>
<dbReference type="InterPro" id="IPR011777">
    <property type="entry name" value="Geranylgeranyl_Rdtase_fam"/>
</dbReference>
<dbReference type="Gene3D" id="3.50.50.60">
    <property type="entry name" value="FAD/NAD(P)-binding domain"/>
    <property type="match status" value="1"/>
</dbReference>
<keyword evidence="4" id="KW-1185">Reference proteome</keyword>
<dbReference type="PRINTS" id="PR00420">
    <property type="entry name" value="RNGMNOXGNASE"/>
</dbReference>
<dbReference type="PANTHER" id="PTHR42685">
    <property type="entry name" value="GERANYLGERANYL DIPHOSPHATE REDUCTASE"/>
    <property type="match status" value="1"/>
</dbReference>
<dbReference type="Pfam" id="PF01494">
    <property type="entry name" value="FAD_binding_3"/>
    <property type="match status" value="1"/>
</dbReference>
<dbReference type="NCBIfam" id="TIGR02032">
    <property type="entry name" value="GG-red-SF"/>
    <property type="match status" value="1"/>
</dbReference>
<dbReference type="RefSeq" id="WP_084578107.1">
    <property type="nucleotide sequence ID" value="NZ_CP155572.1"/>
</dbReference>
<dbReference type="InterPro" id="IPR050407">
    <property type="entry name" value="Geranylgeranyl_reductase"/>
</dbReference>
<gene>
    <name evidence="3" type="ORF">SAMN04488500_12813</name>
</gene>
<name>A0A1W2EQS5_9FIRM</name>
<protein>
    <submittedName>
        <fullName evidence="3">Geranylgeranyl reductase family</fullName>
    </submittedName>
</protein>
<dbReference type="GO" id="GO:0016628">
    <property type="term" value="F:oxidoreductase activity, acting on the CH-CH group of donors, NAD or NADP as acceptor"/>
    <property type="evidence" value="ECO:0007669"/>
    <property type="project" value="InterPro"/>
</dbReference>
<sequence length="359" mass="38804">MKPTSEHYDAIVVGAGPAGSTAAKRLAQGGLKVLMLEQRTVIGRTVQCAEFVPLAISRHAVLRACDIAQQVQGIKTLINGEPVSTLHAPGYVLNRVLWDEYQAQEAKTAGVTIKGATRAIHIEGTEVTLVSGAQSWKMSAKYILGCDGPRSIISKKLGNEPQEMCAALQYEMMLTKPLEHAEIYFDPAYYGGYAWVFPKGKTANVGVAVHDSYRNRLKPSLADFCRKIVSMGVIHAGAVSAATGGLIPAGGLVKNLANDHLLVAGDAAGCTHPITGAGIMNAVVSGHLAALAVILQVNSNGREQVSKSYTRMLLEEYGTQFTIASDRLMSRNQRWTDNPEEFSALIRRSWIAFPEYYMQ</sequence>
<dbReference type="InterPro" id="IPR023753">
    <property type="entry name" value="FAD/NAD-binding_dom"/>
</dbReference>